<dbReference type="InterPro" id="IPR036259">
    <property type="entry name" value="MFS_trans_sf"/>
</dbReference>
<reference evidence="6" key="1">
    <citation type="journal article" date="2022" name="bioRxiv">
        <title>Deciphering the potential niche of two novel black yeast fungi from a biological soil crust based on their genomes, phenotypes, and melanin regulation.</title>
        <authorList>
            <consortium name="DOE Joint Genome Institute"/>
            <person name="Carr E.C."/>
            <person name="Barton Q."/>
            <person name="Grambo S."/>
            <person name="Sullivan M."/>
            <person name="Renfro C.M."/>
            <person name="Kuo A."/>
            <person name="Pangilinan J."/>
            <person name="Lipzen A."/>
            <person name="Keymanesh K."/>
            <person name="Savage E."/>
            <person name="Barry K."/>
            <person name="Grigoriev I.V."/>
            <person name="Riekhof W.R."/>
            <person name="Harris S.S."/>
        </authorList>
    </citation>
    <scope>NUCLEOTIDE SEQUENCE</scope>
    <source>
        <strain evidence="6">JF 03-4F</strain>
    </source>
</reference>
<dbReference type="InterPro" id="IPR010291">
    <property type="entry name" value="Ion_channel_UNC-93"/>
</dbReference>
<feature type="transmembrane region" description="Helical" evidence="5">
    <location>
        <begin position="341"/>
        <end position="369"/>
    </location>
</feature>
<name>A0AAN6E615_9EURO</name>
<comment type="subcellular location">
    <subcellularLocation>
        <location evidence="1">Membrane</location>
        <topology evidence="1">Multi-pass membrane protein</topology>
    </subcellularLocation>
</comment>
<dbReference type="Proteomes" id="UP001203852">
    <property type="component" value="Unassembled WGS sequence"/>
</dbReference>
<evidence type="ECO:0000256" key="3">
    <source>
        <dbReference type="ARBA" id="ARBA00022989"/>
    </source>
</evidence>
<feature type="transmembrane region" description="Helical" evidence="5">
    <location>
        <begin position="236"/>
        <end position="256"/>
    </location>
</feature>
<proteinExistence type="predicted"/>
<dbReference type="Gene3D" id="1.20.1250.20">
    <property type="entry name" value="MFS general substrate transporter like domains"/>
    <property type="match status" value="1"/>
</dbReference>
<accession>A0AAN6E615</accession>
<evidence type="ECO:0000256" key="5">
    <source>
        <dbReference type="SAM" id="Phobius"/>
    </source>
</evidence>
<keyword evidence="7" id="KW-1185">Reference proteome</keyword>
<dbReference type="SUPFAM" id="SSF103473">
    <property type="entry name" value="MFS general substrate transporter"/>
    <property type="match status" value="1"/>
</dbReference>
<feature type="transmembrane region" description="Helical" evidence="5">
    <location>
        <begin position="21"/>
        <end position="43"/>
    </location>
</feature>
<evidence type="ECO:0000256" key="1">
    <source>
        <dbReference type="ARBA" id="ARBA00004141"/>
    </source>
</evidence>
<dbReference type="InterPro" id="IPR051617">
    <property type="entry name" value="UNC-93-like_regulator"/>
</dbReference>
<evidence type="ECO:0000256" key="4">
    <source>
        <dbReference type="ARBA" id="ARBA00023136"/>
    </source>
</evidence>
<feature type="transmembrane region" description="Helical" evidence="5">
    <location>
        <begin position="300"/>
        <end position="319"/>
    </location>
</feature>
<protein>
    <submittedName>
        <fullName evidence="6">Uncharacterized protein</fullName>
    </submittedName>
</protein>
<sequence>MAFKIPGLPEVRLNSPYWQNVIIGILVGLTAGLYVALNLLGAGGGRPNDAATVQVVNSTLCAVWFFSASFGGSVLNKIGPAITASLGVLGYIIYVGSLWYFDATGKEGFPIFAGVCIGISAGLIFVVMGSIAMSYSEEQDRGKYITMSINLQAMGAVVGGIIPLIINRNSTEAAGVPHAVYIIFIVLMSIGMIGAFALRPANKIVRDDGTPIAVVKARSFMEELKANLEIFRDWKLLIMIPAFLPAECFLVYGGSVNAFHNNLRTRCLLSFISVVLQIPAGWGLQWILDNKKWKRQTRAFIGLAVVGIPLVAAWIWEIVRTRKYNRADPPSPALDWTDGEFVAIFFLFMMNWIFSSLWQYLILYFLGTLTNSPRKAANYSGVFRGILGAGEAICFGVDSTAVPYMKEAAVIFAFYTTGVLVFAYLAAFHIRETEYFNGEDDVVIPKHVLEEHHITDVAMEGEKAIPLEDGTVTVGDNKA</sequence>
<comment type="caution">
    <text evidence="6">The sequence shown here is derived from an EMBL/GenBank/DDBJ whole genome shotgun (WGS) entry which is preliminary data.</text>
</comment>
<keyword evidence="2 5" id="KW-0812">Transmembrane</keyword>
<dbReference type="PANTHER" id="PTHR23294:SF59">
    <property type="entry name" value="UNC93-LIKE PROTEIN C922.05C"/>
    <property type="match status" value="1"/>
</dbReference>
<evidence type="ECO:0000256" key="2">
    <source>
        <dbReference type="ARBA" id="ARBA00022692"/>
    </source>
</evidence>
<feature type="transmembrane region" description="Helical" evidence="5">
    <location>
        <begin position="112"/>
        <end position="132"/>
    </location>
</feature>
<gene>
    <name evidence="6" type="ORF">EDD36DRAFT_450071</name>
</gene>
<feature type="transmembrane region" description="Helical" evidence="5">
    <location>
        <begin position="268"/>
        <end position="288"/>
    </location>
</feature>
<dbReference type="Pfam" id="PF05978">
    <property type="entry name" value="UNC-93"/>
    <property type="match status" value="1"/>
</dbReference>
<dbReference type="GO" id="GO:0016020">
    <property type="term" value="C:membrane"/>
    <property type="evidence" value="ECO:0007669"/>
    <property type="project" value="UniProtKB-SubCell"/>
</dbReference>
<organism evidence="6 7">
    <name type="scientific">Exophiala viscosa</name>
    <dbReference type="NCBI Taxonomy" id="2486360"/>
    <lineage>
        <taxon>Eukaryota</taxon>
        <taxon>Fungi</taxon>
        <taxon>Dikarya</taxon>
        <taxon>Ascomycota</taxon>
        <taxon>Pezizomycotina</taxon>
        <taxon>Eurotiomycetes</taxon>
        <taxon>Chaetothyriomycetidae</taxon>
        <taxon>Chaetothyriales</taxon>
        <taxon>Herpotrichiellaceae</taxon>
        <taxon>Exophiala</taxon>
    </lineage>
</organism>
<evidence type="ECO:0000313" key="6">
    <source>
        <dbReference type="EMBL" id="KAI1618601.1"/>
    </source>
</evidence>
<dbReference type="EMBL" id="MU404350">
    <property type="protein sequence ID" value="KAI1618601.1"/>
    <property type="molecule type" value="Genomic_DNA"/>
</dbReference>
<feature type="transmembrane region" description="Helical" evidence="5">
    <location>
        <begin position="82"/>
        <end position="100"/>
    </location>
</feature>
<feature type="transmembrane region" description="Helical" evidence="5">
    <location>
        <begin position="178"/>
        <end position="198"/>
    </location>
</feature>
<feature type="transmembrane region" description="Helical" evidence="5">
    <location>
        <begin position="408"/>
        <end position="427"/>
    </location>
</feature>
<dbReference type="AlphaFoldDB" id="A0AAN6E615"/>
<dbReference type="PANTHER" id="PTHR23294">
    <property type="entry name" value="ET TRANSLATION PRODUCT-RELATED"/>
    <property type="match status" value="1"/>
</dbReference>
<keyword evidence="3 5" id="KW-1133">Transmembrane helix</keyword>
<keyword evidence="4 5" id="KW-0472">Membrane</keyword>
<feature type="transmembrane region" description="Helical" evidence="5">
    <location>
        <begin position="55"/>
        <end position="75"/>
    </location>
</feature>
<evidence type="ECO:0000313" key="7">
    <source>
        <dbReference type="Proteomes" id="UP001203852"/>
    </source>
</evidence>
<feature type="transmembrane region" description="Helical" evidence="5">
    <location>
        <begin position="144"/>
        <end position="166"/>
    </location>
</feature>